<comment type="catalytic activity">
    <reaction evidence="8">
        <text>beta-D-glucose 1-phosphate = beta-D-glucose 6-phosphate</text>
        <dbReference type="Rhea" id="RHEA:20113"/>
        <dbReference type="ChEBI" id="CHEBI:57684"/>
        <dbReference type="ChEBI" id="CHEBI:58247"/>
        <dbReference type="EC" id="5.4.2.6"/>
    </reaction>
</comment>
<proteinExistence type="inferred from homology"/>
<comment type="similarity">
    <text evidence="2">Belongs to the HAD-like hydrolase superfamily. CbbY/CbbZ/Gph/YieH family.</text>
</comment>
<keyword evidence="11" id="KW-0378">Hydrolase</keyword>
<dbReference type="SFLD" id="SFLDS00003">
    <property type="entry name" value="Haloacid_Dehalogenase"/>
    <property type="match status" value="1"/>
</dbReference>
<dbReference type="InterPro" id="IPR023198">
    <property type="entry name" value="PGP-like_dom2"/>
</dbReference>
<keyword evidence="12" id="KW-1185">Reference proteome</keyword>
<dbReference type="PANTHER" id="PTHR46193">
    <property type="entry name" value="6-PHOSPHOGLUCONATE PHOSPHATASE"/>
    <property type="match status" value="1"/>
</dbReference>
<dbReference type="InterPro" id="IPR023214">
    <property type="entry name" value="HAD_sf"/>
</dbReference>
<dbReference type="CDD" id="cd07505">
    <property type="entry name" value="HAD_BPGM-like"/>
    <property type="match status" value="1"/>
</dbReference>
<dbReference type="Gene3D" id="1.10.150.240">
    <property type="entry name" value="Putative phosphatase, domain 2"/>
    <property type="match status" value="1"/>
</dbReference>
<keyword evidence="3" id="KW-0597">Phosphoprotein</keyword>
<dbReference type="EC" id="5.4.2.6" evidence="9"/>
<dbReference type="InterPro" id="IPR036412">
    <property type="entry name" value="HAD-like_sf"/>
</dbReference>
<evidence type="ECO:0000256" key="9">
    <source>
        <dbReference type="ARBA" id="ARBA00044968"/>
    </source>
</evidence>
<dbReference type="Pfam" id="PF00702">
    <property type="entry name" value="Hydrolase"/>
    <property type="match status" value="1"/>
</dbReference>
<dbReference type="PANTHER" id="PTHR46193:SF18">
    <property type="entry name" value="HEXITOL PHOSPHATASE B"/>
    <property type="match status" value="1"/>
</dbReference>
<evidence type="ECO:0000256" key="2">
    <source>
        <dbReference type="ARBA" id="ARBA00006171"/>
    </source>
</evidence>
<dbReference type="NCBIfam" id="TIGR02009">
    <property type="entry name" value="PGMB-YQAB-SF"/>
    <property type="match status" value="1"/>
</dbReference>
<dbReference type="InterPro" id="IPR010976">
    <property type="entry name" value="B-phosphoglucomutase_hydrolase"/>
</dbReference>
<dbReference type="RefSeq" id="WP_378982809.1">
    <property type="nucleotide sequence ID" value="NZ_JBHSBW010000007.1"/>
</dbReference>
<dbReference type="EMBL" id="JBHSBW010000007">
    <property type="protein sequence ID" value="MFC4210729.1"/>
    <property type="molecule type" value="Genomic_DNA"/>
</dbReference>
<evidence type="ECO:0000313" key="11">
    <source>
        <dbReference type="EMBL" id="MFC4210729.1"/>
    </source>
</evidence>
<dbReference type="SFLD" id="SFLDG01135">
    <property type="entry name" value="C1.5.6:_HAD__Beta-PGM__Phospha"/>
    <property type="match status" value="1"/>
</dbReference>
<dbReference type="SUPFAM" id="SSF56784">
    <property type="entry name" value="HAD-like"/>
    <property type="match status" value="1"/>
</dbReference>
<comment type="cofactor">
    <cofactor evidence="1">
        <name>Mg(2+)</name>
        <dbReference type="ChEBI" id="CHEBI:18420"/>
    </cofactor>
</comment>
<keyword evidence="4" id="KW-0479">Metal-binding</keyword>
<evidence type="ECO:0000256" key="3">
    <source>
        <dbReference type="ARBA" id="ARBA00022553"/>
    </source>
</evidence>
<comment type="caution">
    <text evidence="11">The sequence shown here is derived from an EMBL/GenBank/DDBJ whole genome shotgun (WGS) entry which is preliminary data.</text>
</comment>
<organism evidence="11 12">
    <name type="scientific">Pedobacter lithocola</name>
    <dbReference type="NCBI Taxonomy" id="1908239"/>
    <lineage>
        <taxon>Bacteria</taxon>
        <taxon>Pseudomonadati</taxon>
        <taxon>Bacteroidota</taxon>
        <taxon>Sphingobacteriia</taxon>
        <taxon>Sphingobacteriales</taxon>
        <taxon>Sphingobacteriaceae</taxon>
        <taxon>Pedobacter</taxon>
    </lineage>
</organism>
<keyword evidence="5" id="KW-0460">Magnesium</keyword>
<accession>A0ABV8P626</accession>
<dbReference type="Gene3D" id="3.40.50.1000">
    <property type="entry name" value="HAD superfamily/HAD-like"/>
    <property type="match status" value="1"/>
</dbReference>
<dbReference type="InterPro" id="IPR006439">
    <property type="entry name" value="HAD-SF_hydro_IA"/>
</dbReference>
<name>A0ABV8P626_9SPHI</name>
<evidence type="ECO:0000256" key="10">
    <source>
        <dbReference type="ARBA" id="ARBA00044991"/>
    </source>
</evidence>
<evidence type="ECO:0000256" key="7">
    <source>
        <dbReference type="ARBA" id="ARBA00023277"/>
    </source>
</evidence>
<sequence length="225" mass="25525">MKFSPKALIFDLNGTVIDDMEFHNKAWQSILKELGADLSYAEVKKQMYGKNDELLNRVFGEGYFTQQRLDEISIEKEKIYQVAFLPYLKLINGLDKILETANEANIPMAIGSAAIPFNINYVLDGLHIQEYFNAIVSADEVKISKPNPETFIKCAEKMGVNPKDCLVFEDAPKGVEAAKNADMPCIVLNTTHNENDFKNYDNVLKVVKDYNDPIFELLLKNFDLS</sequence>
<gene>
    <name evidence="11" type="ORF">ACFOWA_06035</name>
</gene>
<dbReference type="InterPro" id="IPR051600">
    <property type="entry name" value="Beta-PGM-like"/>
</dbReference>
<evidence type="ECO:0000256" key="4">
    <source>
        <dbReference type="ARBA" id="ARBA00022723"/>
    </source>
</evidence>
<evidence type="ECO:0000256" key="5">
    <source>
        <dbReference type="ARBA" id="ARBA00022842"/>
    </source>
</evidence>
<evidence type="ECO:0000256" key="8">
    <source>
        <dbReference type="ARBA" id="ARBA00044926"/>
    </source>
</evidence>
<dbReference type="SFLD" id="SFLDG01129">
    <property type="entry name" value="C1.5:_HAD__Beta-PGM__Phosphata"/>
    <property type="match status" value="1"/>
</dbReference>
<dbReference type="NCBIfam" id="TIGR01509">
    <property type="entry name" value="HAD-SF-IA-v3"/>
    <property type="match status" value="1"/>
</dbReference>
<evidence type="ECO:0000313" key="12">
    <source>
        <dbReference type="Proteomes" id="UP001595789"/>
    </source>
</evidence>
<protein>
    <recommendedName>
        <fullName evidence="10">Beta-phosphoglucomutase</fullName>
        <ecNumber evidence="9">5.4.2.6</ecNumber>
    </recommendedName>
</protein>
<dbReference type="Proteomes" id="UP001595789">
    <property type="component" value="Unassembled WGS sequence"/>
</dbReference>
<reference evidence="12" key="1">
    <citation type="journal article" date="2019" name="Int. J. Syst. Evol. Microbiol.">
        <title>The Global Catalogue of Microorganisms (GCM) 10K type strain sequencing project: providing services to taxonomists for standard genome sequencing and annotation.</title>
        <authorList>
            <consortium name="The Broad Institute Genomics Platform"/>
            <consortium name="The Broad Institute Genome Sequencing Center for Infectious Disease"/>
            <person name="Wu L."/>
            <person name="Ma J."/>
        </authorList>
    </citation>
    <scope>NUCLEOTIDE SEQUENCE [LARGE SCALE GENOMIC DNA]</scope>
    <source>
        <strain evidence="12">CCM 8691</strain>
    </source>
</reference>
<dbReference type="GO" id="GO:0016787">
    <property type="term" value="F:hydrolase activity"/>
    <property type="evidence" value="ECO:0007669"/>
    <property type="project" value="UniProtKB-KW"/>
</dbReference>
<evidence type="ECO:0000256" key="1">
    <source>
        <dbReference type="ARBA" id="ARBA00001946"/>
    </source>
</evidence>
<keyword evidence="6" id="KW-0413">Isomerase</keyword>
<keyword evidence="7" id="KW-0119">Carbohydrate metabolism</keyword>
<evidence type="ECO:0000256" key="6">
    <source>
        <dbReference type="ARBA" id="ARBA00023235"/>
    </source>
</evidence>